<keyword evidence="3" id="KW-1185">Reference proteome</keyword>
<evidence type="ECO:0000313" key="2">
    <source>
        <dbReference type="EMBL" id="MFB9554365.1"/>
    </source>
</evidence>
<gene>
    <name evidence="2" type="ORF">ACFFTP_09200</name>
</gene>
<dbReference type="Pfam" id="PF14023">
    <property type="entry name" value="Bestrophin-like"/>
    <property type="match status" value="1"/>
</dbReference>
<dbReference type="InterPro" id="IPR025333">
    <property type="entry name" value="DUF4239"/>
</dbReference>
<feature type="transmembrane region" description="Helical" evidence="1">
    <location>
        <begin position="209"/>
        <end position="229"/>
    </location>
</feature>
<name>A0ABV5QLK3_9ACTN</name>
<accession>A0ABV5QLK3</accession>
<protein>
    <recommendedName>
        <fullName evidence="4">DUF4239 domain-containing protein</fullName>
    </recommendedName>
</protein>
<feature type="transmembrane region" description="Helical" evidence="1">
    <location>
        <begin position="43"/>
        <end position="64"/>
    </location>
</feature>
<sequence>MALLETLVVVFAVAVVAALAVVVKTRLFPLREGEEPREDVAEYISMMVSVFYALVLGLCLVSVWDNRATADDRVQTEASALHQTYLLADALPAAQRQPVRDAARAYAAHVVEVEWPRMAEREPLGTEGWALLDRLRTAGELTGRATLSQQIAAQEVLAQLGYVDDARRGRETAAGESLSVVLWTGLIIGGVLTVAFMFLFGLERNTTHVILVMGLSGFIAFTVLLIYQLDAPFGATLGVAPDPFTRYFPL</sequence>
<comment type="caution">
    <text evidence="2">The sequence shown here is derived from an EMBL/GenBank/DDBJ whole genome shotgun (WGS) entry which is preliminary data.</text>
</comment>
<dbReference type="EMBL" id="JBHMCT010000007">
    <property type="protein sequence ID" value="MFB9554365.1"/>
    <property type="molecule type" value="Genomic_DNA"/>
</dbReference>
<organism evidence="2 3">
    <name type="scientific">Streptomyces roseoviridis</name>
    <dbReference type="NCBI Taxonomy" id="67361"/>
    <lineage>
        <taxon>Bacteria</taxon>
        <taxon>Bacillati</taxon>
        <taxon>Actinomycetota</taxon>
        <taxon>Actinomycetes</taxon>
        <taxon>Kitasatosporales</taxon>
        <taxon>Streptomycetaceae</taxon>
        <taxon>Streptomyces</taxon>
    </lineage>
</organism>
<dbReference type="Proteomes" id="UP001589716">
    <property type="component" value="Unassembled WGS sequence"/>
</dbReference>
<evidence type="ECO:0000256" key="1">
    <source>
        <dbReference type="SAM" id="Phobius"/>
    </source>
</evidence>
<evidence type="ECO:0008006" key="4">
    <source>
        <dbReference type="Google" id="ProtNLM"/>
    </source>
</evidence>
<evidence type="ECO:0000313" key="3">
    <source>
        <dbReference type="Proteomes" id="UP001589716"/>
    </source>
</evidence>
<feature type="transmembrane region" description="Helical" evidence="1">
    <location>
        <begin position="180"/>
        <end position="202"/>
    </location>
</feature>
<reference evidence="2 3" key="1">
    <citation type="submission" date="2024-09" db="EMBL/GenBank/DDBJ databases">
        <authorList>
            <person name="Sun Q."/>
            <person name="Mori K."/>
        </authorList>
    </citation>
    <scope>NUCLEOTIDE SEQUENCE [LARGE SCALE GENOMIC DNA]</scope>
    <source>
        <strain evidence="2 3">JCM 4414</strain>
    </source>
</reference>
<feature type="transmembrane region" description="Helical" evidence="1">
    <location>
        <begin position="6"/>
        <end position="23"/>
    </location>
</feature>
<proteinExistence type="predicted"/>
<dbReference type="RefSeq" id="WP_345486971.1">
    <property type="nucleotide sequence ID" value="NZ_BAAAWU010000001.1"/>
</dbReference>
<keyword evidence="1" id="KW-0812">Transmembrane</keyword>
<keyword evidence="1" id="KW-1133">Transmembrane helix</keyword>
<keyword evidence="1" id="KW-0472">Membrane</keyword>